<organism evidence="1 2">
    <name type="scientific">Acetivibrio clariflavus (strain DSM 19732 / NBRC 101661 / EBR45)</name>
    <name type="common">Clostridium clariflavum</name>
    <dbReference type="NCBI Taxonomy" id="720554"/>
    <lineage>
        <taxon>Bacteria</taxon>
        <taxon>Bacillati</taxon>
        <taxon>Bacillota</taxon>
        <taxon>Clostridia</taxon>
        <taxon>Eubacteriales</taxon>
        <taxon>Oscillospiraceae</taxon>
        <taxon>Acetivibrio</taxon>
    </lineage>
</organism>
<dbReference type="EMBL" id="CP003065">
    <property type="protein sequence ID" value="AEV68277.1"/>
    <property type="molecule type" value="Genomic_DNA"/>
</dbReference>
<dbReference type="STRING" id="720554.Clocl_1654"/>
<dbReference type="OrthoDB" id="852169at2"/>
<protein>
    <submittedName>
        <fullName evidence="1">Uncharacterized protein</fullName>
    </submittedName>
</protein>
<accession>G8LSH3</accession>
<reference evidence="1 2" key="2">
    <citation type="journal article" date="2012" name="Stand. Genomic Sci.">
        <title>Complete Genome Sequence of Clostridium clariflavum DSM 19732.</title>
        <authorList>
            <person name="Izquierdo J.A."/>
            <person name="Goodwin L."/>
            <person name="Davenport K.W."/>
            <person name="Teshima H."/>
            <person name="Bruce D."/>
            <person name="Detter C."/>
            <person name="Tapia R."/>
            <person name="Han S."/>
            <person name="Land M."/>
            <person name="Hauser L."/>
            <person name="Jeffries C.D."/>
            <person name="Han J."/>
            <person name="Pitluck S."/>
            <person name="Nolan M."/>
            <person name="Chen A."/>
            <person name="Huntemann M."/>
            <person name="Mavromatis K."/>
            <person name="Mikhailova N."/>
            <person name="Liolios K."/>
            <person name="Woyke T."/>
            <person name="Lynd L.R."/>
        </authorList>
    </citation>
    <scope>NUCLEOTIDE SEQUENCE [LARGE SCALE GENOMIC DNA]</scope>
    <source>
        <strain evidence="2">DSM 19732 / NBRC 101661 / EBR45</strain>
    </source>
</reference>
<keyword evidence="2" id="KW-1185">Reference proteome</keyword>
<dbReference type="AlphaFoldDB" id="G8LSH3"/>
<dbReference type="RefSeq" id="WP_014254866.1">
    <property type="nucleotide sequence ID" value="NC_016627.1"/>
</dbReference>
<evidence type="ECO:0000313" key="1">
    <source>
        <dbReference type="EMBL" id="AEV68277.1"/>
    </source>
</evidence>
<reference evidence="2" key="1">
    <citation type="submission" date="2011-12" db="EMBL/GenBank/DDBJ databases">
        <title>Complete sequence of Clostridium clariflavum DSM 19732.</title>
        <authorList>
            <consortium name="US DOE Joint Genome Institute"/>
            <person name="Lucas S."/>
            <person name="Han J."/>
            <person name="Lapidus A."/>
            <person name="Cheng J.-F."/>
            <person name="Goodwin L."/>
            <person name="Pitluck S."/>
            <person name="Peters L."/>
            <person name="Teshima H."/>
            <person name="Detter J.C."/>
            <person name="Han C."/>
            <person name="Tapia R."/>
            <person name="Land M."/>
            <person name="Hauser L."/>
            <person name="Kyrpides N."/>
            <person name="Ivanova N."/>
            <person name="Pagani I."/>
            <person name="Kitzmiller T."/>
            <person name="Lynd L."/>
            <person name="Izquierdo J."/>
            <person name="Woyke T."/>
        </authorList>
    </citation>
    <scope>NUCLEOTIDE SEQUENCE [LARGE SCALE GENOMIC DNA]</scope>
    <source>
        <strain evidence="2">DSM 19732 / NBRC 101661 / EBR45</strain>
    </source>
</reference>
<gene>
    <name evidence="1" type="ordered locus">Clocl_1654</name>
</gene>
<proteinExistence type="predicted"/>
<dbReference type="Proteomes" id="UP000005435">
    <property type="component" value="Chromosome"/>
</dbReference>
<sequence length="181" mass="21379">MDKLNVNMEILLDNDYATLWYYPDTKIIHHKFKKFIYGDKLINLLTTGAEYFEKKGCKKWLSDDRNSSALRKADLEWAEKNWKQKILDAGWKYWAIMMPDLQVGKMSLNPIINDFKELGVTVEIFDDVELAYKCVIVNKNSPKRGKNFPHFKKDKKTLCNREKTFSRIQFTTSLPHMITCQ</sequence>
<dbReference type="KEGG" id="ccl:Clocl_1654"/>
<evidence type="ECO:0000313" key="2">
    <source>
        <dbReference type="Proteomes" id="UP000005435"/>
    </source>
</evidence>
<name>G8LSH3_ACECE</name>
<dbReference type="eggNOG" id="ENOG5032YF7">
    <property type="taxonomic scope" value="Bacteria"/>
</dbReference>
<dbReference type="HOGENOM" id="CLU_1486607_0_0_9"/>